<proteinExistence type="predicted"/>
<name>A0A9N8HUA8_9STRA</name>
<dbReference type="AlphaFoldDB" id="A0A9N8HUA8"/>
<evidence type="ECO:0008006" key="3">
    <source>
        <dbReference type="Google" id="ProtNLM"/>
    </source>
</evidence>
<evidence type="ECO:0000313" key="2">
    <source>
        <dbReference type="Proteomes" id="UP001153069"/>
    </source>
</evidence>
<comment type="caution">
    <text evidence="1">The sequence shown here is derived from an EMBL/GenBank/DDBJ whole genome shotgun (WGS) entry which is preliminary data.</text>
</comment>
<protein>
    <recommendedName>
        <fullName evidence="3">Replication associated protein</fullName>
    </recommendedName>
</protein>
<reference evidence="1" key="1">
    <citation type="submission" date="2020-06" db="EMBL/GenBank/DDBJ databases">
        <authorList>
            <consortium name="Plant Systems Biology data submission"/>
        </authorList>
    </citation>
    <scope>NUCLEOTIDE SEQUENCE</scope>
    <source>
        <strain evidence="1">D6</strain>
    </source>
</reference>
<gene>
    <name evidence="1" type="ORF">SEMRO_2025_G311660.1</name>
</gene>
<keyword evidence="2" id="KW-1185">Reference proteome</keyword>
<accession>A0A9N8HUA8</accession>
<sequence length="557" mass="65276">MSHNLEIMSHVNENENNVSDVDDVAGDDDVESLAGGVLSECESVRIRSGGGSFDPDLEGIVGNEEGQITDNGVVLASEETDKEKKARPKLQHVALTLWDTDEVHREELKRMHKRWKWIGVLHGKEYCPDTGRPHMHVDKLGYFKYCKKDGDFRITGEIFTDSNRKGEERQDRHDLRNAIYEEGICDLKLLRYRFPNQMMAPGGERYARQLINDVTPVREPEKFDKEHLWQRELRSKLMQPDNGREIITIHSMQTRQGKSKFMQHLKWEYNQKREGSALILTVAPAKDLIDTIKDYRHSLELLVLEIPKAKGEPAFLKGVFSLLELIKNGEAFAPKYTTEPVRFRNNVKIIICRNDMHKPDSLYGKDREAYMDVSIDTWEWVPHRVLEERWNEQHPGDEITIFEEDYDEEGWFVEWHGKKKTDHGEWFRGRTVEKQIEEMKAEHEKNVINNARRLSQLRRKYLELKIATWIYRQLKPETEEEGEAQMEEETPETPEPLTMEERAMVETLRKINRNRGDVLLKNHKRAAGMLKRKREKEEGGCGFRIQLQETQGLIEYV</sequence>
<evidence type="ECO:0000313" key="1">
    <source>
        <dbReference type="EMBL" id="CAB9527603.1"/>
    </source>
</evidence>
<dbReference type="Proteomes" id="UP001153069">
    <property type="component" value="Unassembled WGS sequence"/>
</dbReference>
<organism evidence="1 2">
    <name type="scientific">Seminavis robusta</name>
    <dbReference type="NCBI Taxonomy" id="568900"/>
    <lineage>
        <taxon>Eukaryota</taxon>
        <taxon>Sar</taxon>
        <taxon>Stramenopiles</taxon>
        <taxon>Ochrophyta</taxon>
        <taxon>Bacillariophyta</taxon>
        <taxon>Bacillariophyceae</taxon>
        <taxon>Bacillariophycidae</taxon>
        <taxon>Naviculales</taxon>
        <taxon>Naviculaceae</taxon>
        <taxon>Seminavis</taxon>
    </lineage>
</organism>
<dbReference type="EMBL" id="CAICTM010002023">
    <property type="protein sequence ID" value="CAB9527603.1"/>
    <property type="molecule type" value="Genomic_DNA"/>
</dbReference>